<dbReference type="Proteomes" id="UP000228900">
    <property type="component" value="Unassembled WGS sequence"/>
</dbReference>
<dbReference type="EMBL" id="PFAQ01000023">
    <property type="protein sequence ID" value="PIT94999.1"/>
    <property type="molecule type" value="Genomic_DNA"/>
</dbReference>
<keyword evidence="1" id="KW-0812">Transmembrane</keyword>
<dbReference type="SUPFAM" id="SSF81330">
    <property type="entry name" value="Gated mechanosensitive channel"/>
    <property type="match status" value="1"/>
</dbReference>
<dbReference type="Pfam" id="PF01741">
    <property type="entry name" value="MscL"/>
    <property type="match status" value="1"/>
</dbReference>
<gene>
    <name evidence="2" type="ORF">COT98_01430</name>
</gene>
<keyword evidence="1" id="KW-0472">Membrane</keyword>
<dbReference type="InterPro" id="IPR037673">
    <property type="entry name" value="MSC/AndL"/>
</dbReference>
<comment type="caution">
    <text evidence="2">The sequence shown here is derived from an EMBL/GenBank/DDBJ whole genome shotgun (WGS) entry which is preliminary data.</text>
</comment>
<evidence type="ECO:0000313" key="3">
    <source>
        <dbReference type="Proteomes" id="UP000228900"/>
    </source>
</evidence>
<dbReference type="Gene3D" id="1.10.1200.120">
    <property type="entry name" value="Large-conductance mechanosensitive channel, MscL, domain 1"/>
    <property type="match status" value="1"/>
</dbReference>
<dbReference type="InterPro" id="IPR036019">
    <property type="entry name" value="MscL_channel"/>
</dbReference>
<dbReference type="AlphaFoldDB" id="A0A2M6WQD5"/>
<organism evidence="2 3">
    <name type="scientific">Candidatus Falkowbacteria bacterium CG10_big_fil_rev_8_21_14_0_10_39_9</name>
    <dbReference type="NCBI Taxonomy" id="1974566"/>
    <lineage>
        <taxon>Bacteria</taxon>
        <taxon>Candidatus Falkowiibacteriota</taxon>
    </lineage>
</organism>
<evidence type="ECO:0008006" key="4">
    <source>
        <dbReference type="Google" id="ProtNLM"/>
    </source>
</evidence>
<feature type="transmembrane region" description="Helical" evidence="1">
    <location>
        <begin position="28"/>
        <end position="46"/>
    </location>
</feature>
<name>A0A2M6WQD5_9BACT</name>
<reference evidence="3" key="1">
    <citation type="submission" date="2017-09" db="EMBL/GenBank/DDBJ databases">
        <title>Depth-based differentiation of microbial function through sediment-hosted aquifers and enrichment of novel symbionts in the deep terrestrial subsurface.</title>
        <authorList>
            <person name="Probst A.J."/>
            <person name="Ladd B."/>
            <person name="Jarett J.K."/>
            <person name="Geller-Mcgrath D.E."/>
            <person name="Sieber C.M.K."/>
            <person name="Emerson J.B."/>
            <person name="Anantharaman K."/>
            <person name="Thomas B.C."/>
            <person name="Malmstrom R."/>
            <person name="Stieglmeier M."/>
            <person name="Klingl A."/>
            <person name="Woyke T."/>
            <person name="Ryan C.M."/>
            <person name="Banfield J.F."/>
        </authorList>
    </citation>
    <scope>NUCLEOTIDE SEQUENCE [LARGE SCALE GENOMIC DNA]</scope>
</reference>
<sequence>MKDRIERIKEIKPLHHINREVGGFFDRLVAFLKEYSVIGVALGVIVAQAAKDFVEAVVSGIFVPLLNLLIPGNELGQLSFSVRGVVFNLGRPFSTLVTLLIVVIFLYYIFKKIIKHDAPKVEEVKPEEGTKKLEE</sequence>
<keyword evidence="1" id="KW-1133">Transmembrane helix</keyword>
<feature type="transmembrane region" description="Helical" evidence="1">
    <location>
        <begin position="92"/>
        <end position="110"/>
    </location>
</feature>
<evidence type="ECO:0000256" key="1">
    <source>
        <dbReference type="SAM" id="Phobius"/>
    </source>
</evidence>
<protein>
    <recommendedName>
        <fullName evidence="4">Large conductance mechanosensitive channel protein MscL</fullName>
    </recommendedName>
</protein>
<proteinExistence type="predicted"/>
<accession>A0A2M6WQD5</accession>
<evidence type="ECO:0000313" key="2">
    <source>
        <dbReference type="EMBL" id="PIT94999.1"/>
    </source>
</evidence>